<reference evidence="1" key="1">
    <citation type="journal article" date="2015" name="Nature">
        <title>Complex archaea that bridge the gap between prokaryotes and eukaryotes.</title>
        <authorList>
            <person name="Spang A."/>
            <person name="Saw J.H."/>
            <person name="Jorgensen S.L."/>
            <person name="Zaremba-Niedzwiedzka K."/>
            <person name="Martijn J."/>
            <person name="Lind A.E."/>
            <person name="van Eijk R."/>
            <person name="Schleper C."/>
            <person name="Guy L."/>
            <person name="Ettema T.J."/>
        </authorList>
    </citation>
    <scope>NUCLEOTIDE SEQUENCE</scope>
</reference>
<organism evidence="1">
    <name type="scientific">marine sediment metagenome</name>
    <dbReference type="NCBI Taxonomy" id="412755"/>
    <lineage>
        <taxon>unclassified sequences</taxon>
        <taxon>metagenomes</taxon>
        <taxon>ecological metagenomes</taxon>
    </lineage>
</organism>
<evidence type="ECO:0000313" key="1">
    <source>
        <dbReference type="EMBL" id="KKK74097.1"/>
    </source>
</evidence>
<dbReference type="EMBL" id="LAZR01056482">
    <property type="protein sequence ID" value="KKK74097.1"/>
    <property type="molecule type" value="Genomic_DNA"/>
</dbReference>
<comment type="caution">
    <text evidence="1">The sequence shown here is derived from an EMBL/GenBank/DDBJ whole genome shotgun (WGS) entry which is preliminary data.</text>
</comment>
<name>A0A0F8XYC5_9ZZZZ</name>
<protein>
    <submittedName>
        <fullName evidence="1">Uncharacterized protein</fullName>
    </submittedName>
</protein>
<gene>
    <name evidence="1" type="ORF">LCGC14_2887220</name>
</gene>
<proteinExistence type="predicted"/>
<sequence length="84" mass="9503">MRAKKIGNTIKIWISANDTYAWAHKIGKCWPCSTLSGKRVFAEFDDGDLIDITINGKSNFDCDAYELNIMIADFMELILKLKGN</sequence>
<accession>A0A0F8XYC5</accession>
<dbReference type="AlphaFoldDB" id="A0A0F8XYC5"/>